<dbReference type="NCBIfam" id="TIGR01916">
    <property type="entry name" value="F420_cofE"/>
    <property type="match status" value="1"/>
</dbReference>
<dbReference type="InterPro" id="IPR008225">
    <property type="entry name" value="F420-0_g-glutamyl_ligase"/>
</dbReference>
<comment type="caution">
    <text evidence="9">The sequence shown here is derived from an EMBL/GenBank/DDBJ whole genome shotgun (WGS) entry which is preliminary data.</text>
</comment>
<dbReference type="GO" id="GO:0005525">
    <property type="term" value="F:GTP binding"/>
    <property type="evidence" value="ECO:0007669"/>
    <property type="project" value="UniProtKB-KW"/>
</dbReference>
<keyword evidence="7" id="KW-0464">Manganese</keyword>
<sequence length="253" mass="27495">MNAAVFAVENIPLIKKGDDIARILIQRAQLSEHDIIAISSTVVSKSEGRVISLKNVNPTERAKLIALNNKTEPQFVQAVLDESVEILLESPFLLARMKNGSICVNAGIDHSNVEGSDNILLLPEDPDKSASDLKKSLFNYTGKNISVIITDTNGRAFRIGQTGAAIGCAGIKPTRDWRGTKDLFGRVLEVKNEGIVDEIAGFTNILMGEGNGGLPIVVIRGLDLYSESDGIKELYRPENEDVIRKAILKSRSV</sequence>
<evidence type="ECO:0000313" key="10">
    <source>
        <dbReference type="Proteomes" id="UP000050360"/>
    </source>
</evidence>
<dbReference type="InterPro" id="IPR002847">
    <property type="entry name" value="F420-0_gamma-glut_ligase-dom"/>
</dbReference>
<dbReference type="Pfam" id="PF01996">
    <property type="entry name" value="F420_ligase"/>
    <property type="match status" value="1"/>
</dbReference>
<dbReference type="EC" id="6.3.2.-" evidence="9"/>
<name>A0A0P8A8D4_9EURY</name>
<dbReference type="GO" id="GO:0052618">
    <property type="term" value="F:coenzyme F420-0:L-glutamate ligase activity"/>
    <property type="evidence" value="ECO:0007669"/>
    <property type="project" value="TreeGrafter"/>
</dbReference>
<proteinExistence type="predicted"/>
<evidence type="ECO:0000256" key="5">
    <source>
        <dbReference type="ARBA" id="ARBA00022958"/>
    </source>
</evidence>
<evidence type="ECO:0000313" key="9">
    <source>
        <dbReference type="EMBL" id="KPQ44467.1"/>
    </source>
</evidence>
<dbReference type="SUPFAM" id="SSF144010">
    <property type="entry name" value="CofE-like"/>
    <property type="match status" value="1"/>
</dbReference>
<dbReference type="PANTHER" id="PTHR47917:SF1">
    <property type="entry name" value="COENZYME F420:L-GLUTAMATE LIGASE"/>
    <property type="match status" value="1"/>
</dbReference>
<dbReference type="NCBIfam" id="NF009809">
    <property type="entry name" value="PRK13293.1"/>
    <property type="match status" value="1"/>
</dbReference>
<keyword evidence="4" id="KW-0460">Magnesium</keyword>
<evidence type="ECO:0000256" key="3">
    <source>
        <dbReference type="ARBA" id="ARBA00022741"/>
    </source>
</evidence>
<dbReference type="EMBL" id="LKCM01000082">
    <property type="protein sequence ID" value="KPQ44467.1"/>
    <property type="molecule type" value="Genomic_DNA"/>
</dbReference>
<dbReference type="Gene3D" id="3.90.1660.10">
    <property type="entry name" value="CofE-like domain"/>
    <property type="match status" value="1"/>
</dbReference>
<keyword evidence="5" id="KW-0630">Potassium</keyword>
<dbReference type="Gene3D" id="3.30.1330.100">
    <property type="entry name" value="CofE-like"/>
    <property type="match status" value="1"/>
</dbReference>
<dbReference type="GO" id="GO:0046872">
    <property type="term" value="F:metal ion binding"/>
    <property type="evidence" value="ECO:0007669"/>
    <property type="project" value="UniProtKB-KW"/>
</dbReference>
<evidence type="ECO:0000256" key="6">
    <source>
        <dbReference type="ARBA" id="ARBA00023134"/>
    </source>
</evidence>
<reference evidence="9 10" key="1">
    <citation type="submission" date="2015-09" db="EMBL/GenBank/DDBJ databases">
        <title>A metagenomics-based metabolic model of nitrate-dependent anaerobic oxidation of methane by Methanoperedens-like archaea.</title>
        <authorList>
            <person name="Arshad A."/>
            <person name="Speth D.R."/>
            <person name="De Graaf R.M."/>
            <person name="Op Den Camp H.J."/>
            <person name="Jetten M.S."/>
            <person name="Welte C.U."/>
        </authorList>
    </citation>
    <scope>NUCLEOTIDE SEQUENCE [LARGE SCALE GENOMIC DNA]</scope>
</reference>
<accession>A0A0P8A8D4</accession>
<keyword evidence="1 9" id="KW-0436">Ligase</keyword>
<evidence type="ECO:0000256" key="2">
    <source>
        <dbReference type="ARBA" id="ARBA00022723"/>
    </source>
</evidence>
<keyword evidence="2" id="KW-0479">Metal-binding</keyword>
<dbReference type="Proteomes" id="UP000050360">
    <property type="component" value="Unassembled WGS sequence"/>
</dbReference>
<dbReference type="PATRIC" id="fig|1719120.3.peg.1038"/>
<keyword evidence="6" id="KW-0342">GTP-binding</keyword>
<evidence type="ECO:0000256" key="4">
    <source>
        <dbReference type="ARBA" id="ARBA00022842"/>
    </source>
</evidence>
<keyword evidence="3" id="KW-0547">Nucleotide-binding</keyword>
<gene>
    <name evidence="9" type="ORF">MPEBLZ_00964</name>
</gene>
<feature type="domain" description="Coenzyme F420:L-glutamate ligase-like" evidence="8">
    <location>
        <begin position="11"/>
        <end position="221"/>
    </location>
</feature>
<organism evidence="9 10">
    <name type="scientific">Candidatus Methanoperedens nitratireducens</name>
    <dbReference type="NCBI Taxonomy" id="1392998"/>
    <lineage>
        <taxon>Archaea</taxon>
        <taxon>Methanobacteriati</taxon>
        <taxon>Methanobacteriota</taxon>
        <taxon>Stenosarchaea group</taxon>
        <taxon>Methanomicrobia</taxon>
        <taxon>Methanosarcinales</taxon>
        <taxon>ANME-2 cluster</taxon>
        <taxon>Candidatus Methanoperedentaceae</taxon>
        <taxon>Candidatus Methanoperedens</taxon>
    </lineage>
</organism>
<evidence type="ECO:0000259" key="8">
    <source>
        <dbReference type="Pfam" id="PF01996"/>
    </source>
</evidence>
<dbReference type="PANTHER" id="PTHR47917">
    <property type="match status" value="1"/>
</dbReference>
<evidence type="ECO:0000256" key="7">
    <source>
        <dbReference type="ARBA" id="ARBA00023211"/>
    </source>
</evidence>
<dbReference type="AlphaFoldDB" id="A0A0P8A8D4"/>
<protein>
    <submittedName>
        <fullName evidence="9">Coenzyme F420-0 gamma-glutamyl ligase</fullName>
        <ecNumber evidence="9">6.3.2.-</ecNumber>
    </submittedName>
</protein>
<evidence type="ECO:0000256" key="1">
    <source>
        <dbReference type="ARBA" id="ARBA00022598"/>
    </source>
</evidence>